<name>A0ABY4YHC3_9MICO</name>
<dbReference type="Proteomes" id="UP001056535">
    <property type="component" value="Chromosome"/>
</dbReference>
<organism evidence="1 2">
    <name type="scientific">Ornithinimicrobium cryptoxanthini</name>
    <dbReference type="NCBI Taxonomy" id="2934161"/>
    <lineage>
        <taxon>Bacteria</taxon>
        <taxon>Bacillati</taxon>
        <taxon>Actinomycetota</taxon>
        <taxon>Actinomycetes</taxon>
        <taxon>Micrococcales</taxon>
        <taxon>Ornithinimicrobiaceae</taxon>
        <taxon>Ornithinimicrobium</taxon>
    </lineage>
</organism>
<protein>
    <submittedName>
        <fullName evidence="1">Fe-S cluster assembly protein HesB</fullName>
    </submittedName>
</protein>
<proteinExistence type="predicted"/>
<dbReference type="SUPFAM" id="SSF89360">
    <property type="entry name" value="HesB-like domain"/>
    <property type="match status" value="1"/>
</dbReference>
<keyword evidence="2" id="KW-1185">Reference proteome</keyword>
<gene>
    <name evidence="1" type="ORF">NF557_16490</name>
</gene>
<dbReference type="EMBL" id="CP099490">
    <property type="protein sequence ID" value="USQ76164.1"/>
    <property type="molecule type" value="Genomic_DNA"/>
</dbReference>
<evidence type="ECO:0000313" key="2">
    <source>
        <dbReference type="Proteomes" id="UP001056535"/>
    </source>
</evidence>
<dbReference type="InterPro" id="IPR035903">
    <property type="entry name" value="HesB-like_dom_sf"/>
</dbReference>
<dbReference type="Gene3D" id="2.60.300.12">
    <property type="entry name" value="HesB-like domain"/>
    <property type="match status" value="1"/>
</dbReference>
<dbReference type="RefSeq" id="WP_252620859.1">
    <property type="nucleotide sequence ID" value="NZ_CP099490.1"/>
</dbReference>
<evidence type="ECO:0000313" key="1">
    <source>
        <dbReference type="EMBL" id="USQ76164.1"/>
    </source>
</evidence>
<sequence>MLTVSDTAKAVVKGLTDSEELPQTAGVRLAVGPDQSQLEVSVVREPEATDVAADAGDGNVYLADNAAPLLEGQMLDATQTDEGVGFTLTPQQS</sequence>
<accession>A0ABY4YHC3</accession>
<reference evidence="1" key="1">
    <citation type="submission" date="2022-06" db="EMBL/GenBank/DDBJ databases">
        <title>Ornithinimicrobium JY.X270.</title>
        <authorList>
            <person name="Huang Y."/>
        </authorList>
    </citation>
    <scope>NUCLEOTIDE SEQUENCE</scope>
    <source>
        <strain evidence="1">JY.X270</strain>
    </source>
</reference>